<dbReference type="SUPFAM" id="SSF52091">
    <property type="entry name" value="SpoIIaa-like"/>
    <property type="match status" value="1"/>
</dbReference>
<dbReference type="InterPro" id="IPR036513">
    <property type="entry name" value="STAS_dom_sf"/>
</dbReference>
<evidence type="ECO:0000256" key="4">
    <source>
        <dbReference type="RuleBase" id="RU003749"/>
    </source>
</evidence>
<dbReference type="Gene3D" id="3.30.750.24">
    <property type="entry name" value="STAS domain"/>
    <property type="match status" value="1"/>
</dbReference>
<keyword evidence="2" id="KW-0597">Phosphoprotein</keyword>
<evidence type="ECO:0000313" key="6">
    <source>
        <dbReference type="EMBL" id="SDZ13292.1"/>
    </source>
</evidence>
<dbReference type="EMBL" id="FNPI01000006">
    <property type="protein sequence ID" value="SDZ13292.1"/>
    <property type="molecule type" value="Genomic_DNA"/>
</dbReference>
<name>A0A1H3QID8_9BACI</name>
<reference evidence="7" key="1">
    <citation type="submission" date="2016-10" db="EMBL/GenBank/DDBJ databases">
        <authorList>
            <person name="Varghese N."/>
            <person name="Submissions S."/>
        </authorList>
    </citation>
    <scope>NUCLEOTIDE SEQUENCE [LARGE SCALE GENOMIC DNA]</scope>
    <source>
        <strain evidence="7">SP</strain>
    </source>
</reference>
<keyword evidence="7" id="KW-1185">Reference proteome</keyword>
<dbReference type="CDD" id="cd07043">
    <property type="entry name" value="STAS_anti-anti-sigma_factors"/>
    <property type="match status" value="1"/>
</dbReference>
<dbReference type="OrthoDB" id="9793697at2"/>
<dbReference type="NCBIfam" id="TIGR00377">
    <property type="entry name" value="ant_ant_sig"/>
    <property type="match status" value="1"/>
</dbReference>
<dbReference type="STRING" id="1503961.SAMN05421736_106203"/>
<evidence type="ECO:0000256" key="3">
    <source>
        <dbReference type="ARBA" id="ARBA00024670"/>
    </source>
</evidence>
<gene>
    <name evidence="6" type="ORF">SAMN05421736_106203</name>
</gene>
<evidence type="ECO:0000259" key="5">
    <source>
        <dbReference type="PROSITE" id="PS50801"/>
    </source>
</evidence>
<comment type="function">
    <text evidence="3">Positive regulator of sigma-B activity. Non-phosphorylated RsbV binds to RsbW, preventing its association with sigma-B. When phosphorylated, releases RsbW, which is then free to complex with and inactivate sigma-B.</text>
</comment>
<accession>A0A1H3QID8</accession>
<dbReference type="Proteomes" id="UP000198935">
    <property type="component" value="Unassembled WGS sequence"/>
</dbReference>
<comment type="similarity">
    <text evidence="1 4">Belongs to the anti-sigma-factor antagonist family.</text>
</comment>
<sequence length="109" mass="11686">MNLSVNVQEEQGTAVVYLAGEVDVYTAPALKETLLPLTEQSSTTVIVNLSDVTYIDSTGLGIFIGALKSSGKAGSKLKITGANVRVKRLFTITGLNEVLDIEEDQREEV</sequence>
<evidence type="ECO:0000313" key="7">
    <source>
        <dbReference type="Proteomes" id="UP000198935"/>
    </source>
</evidence>
<dbReference type="PANTHER" id="PTHR33495">
    <property type="entry name" value="ANTI-SIGMA FACTOR ANTAGONIST TM_1081-RELATED-RELATED"/>
    <property type="match status" value="1"/>
</dbReference>
<organism evidence="6 7">
    <name type="scientific">Evansella caseinilytica</name>
    <dbReference type="NCBI Taxonomy" id="1503961"/>
    <lineage>
        <taxon>Bacteria</taxon>
        <taxon>Bacillati</taxon>
        <taxon>Bacillota</taxon>
        <taxon>Bacilli</taxon>
        <taxon>Bacillales</taxon>
        <taxon>Bacillaceae</taxon>
        <taxon>Evansella</taxon>
    </lineage>
</organism>
<feature type="domain" description="STAS" evidence="5">
    <location>
        <begin position="3"/>
        <end position="109"/>
    </location>
</feature>
<protein>
    <recommendedName>
        <fullName evidence="4">Anti-sigma factor antagonist</fullName>
    </recommendedName>
</protein>
<dbReference type="PANTHER" id="PTHR33495:SF9">
    <property type="entry name" value="ANTI-SIGMA-B FACTOR ANTAGONIST"/>
    <property type="match status" value="1"/>
</dbReference>
<evidence type="ECO:0000256" key="2">
    <source>
        <dbReference type="ARBA" id="ARBA00022553"/>
    </source>
</evidence>
<proteinExistence type="inferred from homology"/>
<dbReference type="GO" id="GO:0043856">
    <property type="term" value="F:anti-sigma factor antagonist activity"/>
    <property type="evidence" value="ECO:0007669"/>
    <property type="project" value="InterPro"/>
</dbReference>
<dbReference type="InterPro" id="IPR003658">
    <property type="entry name" value="Anti-sigma_ant"/>
</dbReference>
<dbReference type="AlphaFoldDB" id="A0A1H3QID8"/>
<dbReference type="InterPro" id="IPR002645">
    <property type="entry name" value="STAS_dom"/>
</dbReference>
<evidence type="ECO:0000256" key="1">
    <source>
        <dbReference type="ARBA" id="ARBA00009013"/>
    </source>
</evidence>
<dbReference type="PROSITE" id="PS50801">
    <property type="entry name" value="STAS"/>
    <property type="match status" value="1"/>
</dbReference>
<dbReference type="Pfam" id="PF01740">
    <property type="entry name" value="STAS"/>
    <property type="match status" value="1"/>
</dbReference>